<protein>
    <submittedName>
        <fullName evidence="1">Uncharacterized protein</fullName>
    </submittedName>
</protein>
<evidence type="ECO:0000313" key="1">
    <source>
        <dbReference type="EMBL" id="GJM59807.1"/>
    </source>
</evidence>
<name>A0AAN4VVL9_9BACT</name>
<sequence length="270" mass="30891">MAQELEEENEPAKPTFDRSLYIRDTVRTTPMVLIDIPILDRSDEFKTLSRKERRELEKAKKDSLPKKILPPLSNLEIAVNYSDPIEGFSSRNGLMAEAWAGLTLFEYFVAVAEFGSQDITFNGSAYKNVDNYQVTGQYYRFGGDLKIPVKQNSSLRIGGRIGNSTFSDSGTARITGEIFDDYEVDFARNNLSANWWEVDITSETAIWKNLLMGFTFRYRVLGDFDNNYEVPVRYISGYGFANGTSMGLDLFLAWRIPIMPVRYKERIPKN</sequence>
<dbReference type="InterPro" id="IPR046111">
    <property type="entry name" value="DUF6048"/>
</dbReference>
<proteinExistence type="predicted"/>
<dbReference type="EMBL" id="BQKE01000001">
    <property type="protein sequence ID" value="GJM59807.1"/>
    <property type="molecule type" value="Genomic_DNA"/>
</dbReference>
<dbReference type="Pfam" id="PF19515">
    <property type="entry name" value="DUF6048"/>
    <property type="match status" value="1"/>
</dbReference>
<reference evidence="1 2" key="1">
    <citation type="submission" date="2021-12" db="EMBL/GenBank/DDBJ databases">
        <title>Genome sequencing of bacteria with rrn-lacking chromosome and rrn-plasmid.</title>
        <authorList>
            <person name="Anda M."/>
            <person name="Iwasaki W."/>
        </authorList>
    </citation>
    <scope>NUCLEOTIDE SEQUENCE [LARGE SCALE GENOMIC DNA]</scope>
    <source>
        <strain evidence="1 2">NBRC 15940</strain>
    </source>
</reference>
<accession>A0AAN4VVL9</accession>
<gene>
    <name evidence="1" type="ORF">PEDI_03590</name>
</gene>
<dbReference type="Proteomes" id="UP001310022">
    <property type="component" value="Unassembled WGS sequence"/>
</dbReference>
<comment type="caution">
    <text evidence="1">The sequence shown here is derived from an EMBL/GenBank/DDBJ whole genome shotgun (WGS) entry which is preliminary data.</text>
</comment>
<organism evidence="1 2">
    <name type="scientific">Persicobacter diffluens</name>
    <dbReference type="NCBI Taxonomy" id="981"/>
    <lineage>
        <taxon>Bacteria</taxon>
        <taxon>Pseudomonadati</taxon>
        <taxon>Bacteroidota</taxon>
        <taxon>Cytophagia</taxon>
        <taxon>Cytophagales</taxon>
        <taxon>Persicobacteraceae</taxon>
        <taxon>Persicobacter</taxon>
    </lineage>
</organism>
<dbReference type="AlphaFoldDB" id="A0AAN4VVL9"/>
<keyword evidence="2" id="KW-1185">Reference proteome</keyword>
<evidence type="ECO:0000313" key="2">
    <source>
        <dbReference type="Proteomes" id="UP001310022"/>
    </source>
</evidence>